<dbReference type="AlphaFoldDB" id="A0A2P4QCD8"/>
<gene>
    <name evidence="2" type="ORF">GLOIN_2v989486</name>
</gene>
<sequence length="78" mass="9814">MLFFNLIIYFLQMKTKYIIIQIFIQKNKMNSKFLMMDLNNHLTMFFFYILNYYHLFIYLFILYYLNTKIRVVNVLQNS</sequence>
<keyword evidence="1" id="KW-0812">Transmembrane</keyword>
<keyword evidence="1" id="KW-1133">Transmembrane helix</keyword>
<name>A0A2P4QCD8_RHIID</name>
<comment type="caution">
    <text evidence="2">The sequence shown here is derived from an EMBL/GenBank/DDBJ whole genome shotgun (WGS) entry which is preliminary data.</text>
</comment>
<organism evidence="2 3">
    <name type="scientific">Rhizophagus irregularis (strain DAOM 181602 / DAOM 197198 / MUCL 43194)</name>
    <name type="common">Arbuscular mycorrhizal fungus</name>
    <name type="synonym">Glomus intraradices</name>
    <dbReference type="NCBI Taxonomy" id="747089"/>
    <lineage>
        <taxon>Eukaryota</taxon>
        <taxon>Fungi</taxon>
        <taxon>Fungi incertae sedis</taxon>
        <taxon>Mucoromycota</taxon>
        <taxon>Glomeromycotina</taxon>
        <taxon>Glomeromycetes</taxon>
        <taxon>Glomerales</taxon>
        <taxon>Glomeraceae</taxon>
        <taxon>Rhizophagus</taxon>
    </lineage>
</organism>
<protein>
    <submittedName>
        <fullName evidence="2">Uncharacterized protein</fullName>
    </submittedName>
</protein>
<dbReference type="Proteomes" id="UP000018888">
    <property type="component" value="Unassembled WGS sequence"/>
</dbReference>
<evidence type="ECO:0000313" key="3">
    <source>
        <dbReference type="Proteomes" id="UP000018888"/>
    </source>
</evidence>
<reference evidence="2 3" key="1">
    <citation type="journal article" date="2013" name="Proc. Natl. Acad. Sci. U.S.A.">
        <title>Genome of an arbuscular mycorrhizal fungus provides insight into the oldest plant symbiosis.</title>
        <authorList>
            <person name="Tisserant E."/>
            <person name="Malbreil M."/>
            <person name="Kuo A."/>
            <person name="Kohler A."/>
            <person name="Symeonidi A."/>
            <person name="Balestrini R."/>
            <person name="Charron P."/>
            <person name="Duensing N."/>
            <person name="Frei Dit Frey N."/>
            <person name="Gianinazzi-Pearson V."/>
            <person name="Gilbert L.B."/>
            <person name="Handa Y."/>
            <person name="Herr J.R."/>
            <person name="Hijri M."/>
            <person name="Koul R."/>
            <person name="Kawaguchi M."/>
            <person name="Krajinski F."/>
            <person name="Lammers P.J."/>
            <person name="Masclaux F.G."/>
            <person name="Murat C."/>
            <person name="Morin E."/>
            <person name="Ndikumana S."/>
            <person name="Pagni M."/>
            <person name="Petitpierre D."/>
            <person name="Requena N."/>
            <person name="Rosikiewicz P."/>
            <person name="Riley R."/>
            <person name="Saito K."/>
            <person name="San Clemente H."/>
            <person name="Shapiro H."/>
            <person name="van Tuinen D."/>
            <person name="Becard G."/>
            <person name="Bonfante P."/>
            <person name="Paszkowski U."/>
            <person name="Shachar-Hill Y.Y."/>
            <person name="Tuskan G.A."/>
            <person name="Young P.W."/>
            <person name="Sanders I.R."/>
            <person name="Henrissat B."/>
            <person name="Rensing S.A."/>
            <person name="Grigoriev I.V."/>
            <person name="Corradi N."/>
            <person name="Roux C."/>
            <person name="Martin F."/>
        </authorList>
    </citation>
    <scope>NUCLEOTIDE SEQUENCE [LARGE SCALE GENOMIC DNA]</scope>
    <source>
        <strain evidence="2 3">DAOM 197198</strain>
    </source>
</reference>
<dbReference type="EMBL" id="AUPC02000062">
    <property type="protein sequence ID" value="POG75274.1"/>
    <property type="molecule type" value="Genomic_DNA"/>
</dbReference>
<keyword evidence="3" id="KW-1185">Reference proteome</keyword>
<keyword evidence="1" id="KW-0472">Membrane</keyword>
<accession>A0A2P4QCD8</accession>
<evidence type="ECO:0000256" key="1">
    <source>
        <dbReference type="SAM" id="Phobius"/>
    </source>
</evidence>
<feature type="transmembrane region" description="Helical" evidence="1">
    <location>
        <begin position="6"/>
        <end position="24"/>
    </location>
</feature>
<proteinExistence type="predicted"/>
<feature type="transmembrane region" description="Helical" evidence="1">
    <location>
        <begin position="45"/>
        <end position="65"/>
    </location>
</feature>
<evidence type="ECO:0000313" key="2">
    <source>
        <dbReference type="EMBL" id="POG75274.1"/>
    </source>
</evidence>
<reference evidence="2 3" key="2">
    <citation type="journal article" date="2018" name="New Phytol.">
        <title>High intraspecific genome diversity in the model arbuscular mycorrhizal symbiont Rhizophagus irregularis.</title>
        <authorList>
            <person name="Chen E.C.H."/>
            <person name="Morin E."/>
            <person name="Beaudet D."/>
            <person name="Noel J."/>
            <person name="Yildirir G."/>
            <person name="Ndikumana S."/>
            <person name="Charron P."/>
            <person name="St-Onge C."/>
            <person name="Giorgi J."/>
            <person name="Kruger M."/>
            <person name="Marton T."/>
            <person name="Ropars J."/>
            <person name="Grigoriev I.V."/>
            <person name="Hainaut M."/>
            <person name="Henrissat B."/>
            <person name="Roux C."/>
            <person name="Martin F."/>
            <person name="Corradi N."/>
        </authorList>
    </citation>
    <scope>NUCLEOTIDE SEQUENCE [LARGE SCALE GENOMIC DNA]</scope>
    <source>
        <strain evidence="2 3">DAOM 197198</strain>
    </source>
</reference>